<name>A0ABU3LFR2_9FLAO</name>
<dbReference type="PROSITE" id="PS50042">
    <property type="entry name" value="CNMP_BINDING_3"/>
    <property type="match status" value="1"/>
</dbReference>
<accession>A0ABU3LFR2</accession>
<dbReference type="RefSeq" id="WP_349241812.1">
    <property type="nucleotide sequence ID" value="NZ_JAVTTO010000003.1"/>
</dbReference>
<evidence type="ECO:0000259" key="1">
    <source>
        <dbReference type="PROSITE" id="PS50042"/>
    </source>
</evidence>
<dbReference type="Gene3D" id="2.60.120.10">
    <property type="entry name" value="Jelly Rolls"/>
    <property type="match status" value="1"/>
</dbReference>
<dbReference type="CDD" id="cd02226">
    <property type="entry name" value="cupin_YdbB-like"/>
    <property type="match status" value="1"/>
</dbReference>
<gene>
    <name evidence="2" type="ORF">RQM59_09185</name>
</gene>
<reference evidence="2 3" key="1">
    <citation type="submission" date="2023-09" db="EMBL/GenBank/DDBJ databases">
        <title>Novel taxa isolated from Blanes Bay.</title>
        <authorList>
            <person name="Rey-Velasco X."/>
            <person name="Lucena T."/>
        </authorList>
    </citation>
    <scope>NUCLEOTIDE SEQUENCE [LARGE SCALE GENOMIC DNA]</scope>
    <source>
        <strain evidence="2 3">S356</strain>
    </source>
</reference>
<dbReference type="InterPro" id="IPR013096">
    <property type="entry name" value="Cupin_2"/>
</dbReference>
<evidence type="ECO:0000313" key="2">
    <source>
        <dbReference type="EMBL" id="MDT7832552.1"/>
    </source>
</evidence>
<organism evidence="2 3">
    <name type="scientific">Asprobacillus argus</name>
    <dbReference type="NCBI Taxonomy" id="3076534"/>
    <lineage>
        <taxon>Bacteria</taxon>
        <taxon>Pseudomonadati</taxon>
        <taxon>Bacteroidota</taxon>
        <taxon>Flavobacteriia</taxon>
        <taxon>Flavobacteriales</taxon>
        <taxon>Flavobacteriaceae</taxon>
        <taxon>Asprobacillus</taxon>
    </lineage>
</organism>
<dbReference type="InterPro" id="IPR000595">
    <property type="entry name" value="cNMP-bd_dom"/>
</dbReference>
<dbReference type="InterPro" id="IPR052044">
    <property type="entry name" value="PKS_Associated_Protein"/>
</dbReference>
<proteinExistence type="predicted"/>
<dbReference type="PANTHER" id="PTHR36114:SF1">
    <property type="entry name" value="16.7 KDA PROTEIN IN WHIE LOCUS"/>
    <property type="match status" value="1"/>
</dbReference>
<dbReference type="SUPFAM" id="SSF51182">
    <property type="entry name" value="RmlC-like cupins"/>
    <property type="match status" value="1"/>
</dbReference>
<dbReference type="Proteomes" id="UP001257277">
    <property type="component" value="Unassembled WGS sequence"/>
</dbReference>
<dbReference type="PANTHER" id="PTHR36114">
    <property type="entry name" value="16.7 KDA PROTEIN IN WHIE LOCUS"/>
    <property type="match status" value="1"/>
</dbReference>
<dbReference type="InterPro" id="IPR011051">
    <property type="entry name" value="RmlC_Cupin_sf"/>
</dbReference>
<feature type="domain" description="Cyclic nucleotide-binding" evidence="1">
    <location>
        <begin position="38"/>
        <end position="76"/>
    </location>
</feature>
<sequence>MNEVINIQEKFDLFSDQWSPKKVGELNEQQILLAKIQGEFVFHKHDDEDELFMVMKGQLTLELRDRTVIVNPGEFFTVPKGVEHKPIAKEETHLLLFEPLSTKHTGDVMADITVETYEEI</sequence>
<dbReference type="InterPro" id="IPR014710">
    <property type="entry name" value="RmlC-like_jellyroll"/>
</dbReference>
<evidence type="ECO:0000313" key="3">
    <source>
        <dbReference type="Proteomes" id="UP001257277"/>
    </source>
</evidence>
<keyword evidence="3" id="KW-1185">Reference proteome</keyword>
<comment type="caution">
    <text evidence="2">The sequence shown here is derived from an EMBL/GenBank/DDBJ whole genome shotgun (WGS) entry which is preliminary data.</text>
</comment>
<protein>
    <submittedName>
        <fullName evidence="2">Cupin domain-containing protein</fullName>
    </submittedName>
</protein>
<dbReference type="Pfam" id="PF07883">
    <property type="entry name" value="Cupin_2"/>
    <property type="match status" value="1"/>
</dbReference>
<dbReference type="EMBL" id="JAVTTO010000003">
    <property type="protein sequence ID" value="MDT7832552.1"/>
    <property type="molecule type" value="Genomic_DNA"/>
</dbReference>